<gene>
    <name evidence="20" type="primary">nad4</name>
</gene>
<keyword evidence="13 17" id="KW-0830">Ubiquinone</keyword>
<accession>Q6SKZ7</accession>
<evidence type="ECO:0000256" key="9">
    <source>
        <dbReference type="ARBA" id="ARBA00022967"/>
    </source>
</evidence>
<dbReference type="Pfam" id="PF00361">
    <property type="entry name" value="Proton_antipo_M"/>
    <property type="match status" value="1"/>
</dbReference>
<evidence type="ECO:0000256" key="12">
    <source>
        <dbReference type="ARBA" id="ARBA00023027"/>
    </source>
</evidence>
<dbReference type="InterPro" id="IPR001750">
    <property type="entry name" value="ND/Mrp_TM"/>
</dbReference>
<feature type="transmembrane region" description="Helical" evidence="17">
    <location>
        <begin position="245"/>
        <end position="263"/>
    </location>
</feature>
<dbReference type="AlphaFoldDB" id="Q6SKZ7"/>
<keyword evidence="11 17" id="KW-1133">Transmembrane helix</keyword>
<dbReference type="GO" id="GO:0048039">
    <property type="term" value="F:ubiquinone binding"/>
    <property type="evidence" value="ECO:0007669"/>
    <property type="project" value="TreeGrafter"/>
</dbReference>
<feature type="transmembrane region" description="Helical" evidence="17">
    <location>
        <begin position="328"/>
        <end position="347"/>
    </location>
</feature>
<dbReference type="EMBL" id="AY456189">
    <property type="protein sequence ID" value="AAS00876.1"/>
    <property type="molecule type" value="Genomic_DNA"/>
</dbReference>
<keyword evidence="15 17" id="KW-0472">Membrane</keyword>
<feature type="transmembrane region" description="Helical" evidence="17">
    <location>
        <begin position="141"/>
        <end position="160"/>
    </location>
</feature>
<feature type="transmembrane region" description="Helical" evidence="17">
    <location>
        <begin position="86"/>
        <end position="103"/>
    </location>
</feature>
<name>Q6SKZ7_9CRUS</name>
<comment type="similarity">
    <text evidence="3 17">Belongs to the complex I subunit 4 family.</text>
</comment>
<geneLocation type="mitochondrion" evidence="20"/>
<evidence type="ECO:0000256" key="13">
    <source>
        <dbReference type="ARBA" id="ARBA00023075"/>
    </source>
</evidence>
<feature type="transmembrane region" description="Helical" evidence="17">
    <location>
        <begin position="420"/>
        <end position="443"/>
    </location>
</feature>
<dbReference type="GO" id="GO:0008137">
    <property type="term" value="F:NADH dehydrogenase (ubiquinone) activity"/>
    <property type="evidence" value="ECO:0007669"/>
    <property type="project" value="UniProtKB-UniRule"/>
</dbReference>
<evidence type="ECO:0000256" key="8">
    <source>
        <dbReference type="ARBA" id="ARBA00022692"/>
    </source>
</evidence>
<evidence type="ECO:0000256" key="14">
    <source>
        <dbReference type="ARBA" id="ARBA00023128"/>
    </source>
</evidence>
<feature type="transmembrane region" description="Helical" evidence="17">
    <location>
        <begin position="299"/>
        <end position="316"/>
    </location>
</feature>
<evidence type="ECO:0000256" key="5">
    <source>
        <dbReference type="ARBA" id="ARBA00021006"/>
    </source>
</evidence>
<protein>
    <recommendedName>
        <fullName evidence="5 17">NADH-ubiquinone oxidoreductase chain 4</fullName>
        <ecNumber evidence="4 17">7.1.1.2</ecNumber>
    </recommendedName>
</protein>
<comment type="catalytic activity">
    <reaction evidence="16 17">
        <text>a ubiquinone + NADH + 5 H(+)(in) = a ubiquinol + NAD(+) + 4 H(+)(out)</text>
        <dbReference type="Rhea" id="RHEA:29091"/>
        <dbReference type="Rhea" id="RHEA-COMP:9565"/>
        <dbReference type="Rhea" id="RHEA-COMP:9566"/>
        <dbReference type="ChEBI" id="CHEBI:15378"/>
        <dbReference type="ChEBI" id="CHEBI:16389"/>
        <dbReference type="ChEBI" id="CHEBI:17976"/>
        <dbReference type="ChEBI" id="CHEBI:57540"/>
        <dbReference type="ChEBI" id="CHEBI:57945"/>
        <dbReference type="EC" id="7.1.1.2"/>
    </reaction>
</comment>
<evidence type="ECO:0000259" key="18">
    <source>
        <dbReference type="Pfam" id="PF00361"/>
    </source>
</evidence>
<dbReference type="PANTHER" id="PTHR43507:SF20">
    <property type="entry name" value="NADH-UBIQUINONE OXIDOREDUCTASE CHAIN 4"/>
    <property type="match status" value="1"/>
</dbReference>
<evidence type="ECO:0000256" key="17">
    <source>
        <dbReference type="RuleBase" id="RU003297"/>
    </source>
</evidence>
<proteinExistence type="inferred from homology"/>
<keyword evidence="6 17" id="KW-0813">Transport</keyword>
<dbReference type="PANTHER" id="PTHR43507">
    <property type="entry name" value="NADH-UBIQUINONE OXIDOREDUCTASE CHAIN 4"/>
    <property type="match status" value="1"/>
</dbReference>
<feature type="transmembrane region" description="Helical" evidence="17">
    <location>
        <begin position="214"/>
        <end position="233"/>
    </location>
</feature>
<keyword evidence="12 17" id="KW-0520">NAD</keyword>
<reference evidence="20" key="1">
    <citation type="journal article" date="2004" name="Proc. R. Soc. B">
        <title>Phylogenetic position of the Pentastomida and [pan]crustacean relationships.</title>
        <authorList>
            <person name="Lavrov D.V."/>
            <person name="Brown W.M."/>
            <person name="Boore J.L."/>
        </authorList>
    </citation>
    <scope>NUCLEOTIDE SEQUENCE</scope>
</reference>
<dbReference type="PRINTS" id="PR01437">
    <property type="entry name" value="NUOXDRDTASE4"/>
</dbReference>
<dbReference type="Pfam" id="PF01059">
    <property type="entry name" value="Oxidored_q5_N"/>
    <property type="match status" value="1"/>
</dbReference>
<comment type="function">
    <text evidence="1">Core subunit of the mitochondrial membrane respiratory chain NADH dehydrogenase (Complex I) that is believed to belong to the minimal assembly required for catalysis. Complex I functions in the transfer of electrons from NADH to the respiratory chain. The immediate electron acceptor for the enzyme is believed to be ubiquinone.</text>
</comment>
<evidence type="ECO:0000256" key="3">
    <source>
        <dbReference type="ARBA" id="ARBA00009025"/>
    </source>
</evidence>
<feature type="domain" description="NADH:quinone oxidoreductase/Mrp antiporter transmembrane" evidence="18">
    <location>
        <begin position="105"/>
        <end position="382"/>
    </location>
</feature>
<dbReference type="GO" id="GO:0003954">
    <property type="term" value="F:NADH dehydrogenase activity"/>
    <property type="evidence" value="ECO:0007669"/>
    <property type="project" value="TreeGrafter"/>
</dbReference>
<evidence type="ECO:0000313" key="20">
    <source>
        <dbReference type="EMBL" id="AAS00876.1"/>
    </source>
</evidence>
<organism evidence="20">
    <name type="scientific">Hutchinsoniella macracantha</name>
    <dbReference type="NCBI Taxonomy" id="84335"/>
    <lineage>
        <taxon>Eukaryota</taxon>
        <taxon>Metazoa</taxon>
        <taxon>Ecdysozoa</taxon>
        <taxon>Arthropoda</taxon>
        <taxon>Crustacea</taxon>
        <taxon>Cephalocarida</taxon>
        <taxon>Brachypoda</taxon>
        <taxon>Hutchinsoniellidae</taxon>
        <taxon>Hutchinsoniella</taxon>
    </lineage>
</organism>
<feature type="transmembrane region" description="Helical" evidence="17">
    <location>
        <begin position="379"/>
        <end position="399"/>
    </location>
</feature>
<dbReference type="InterPro" id="IPR000260">
    <property type="entry name" value="NADH4_N"/>
</dbReference>
<dbReference type="GO" id="GO:0031966">
    <property type="term" value="C:mitochondrial membrane"/>
    <property type="evidence" value="ECO:0007669"/>
    <property type="project" value="UniProtKB-SubCell"/>
</dbReference>
<keyword evidence="10 17" id="KW-0249">Electron transport</keyword>
<keyword evidence="7 17" id="KW-0679">Respiratory chain</keyword>
<dbReference type="GO" id="GO:0042773">
    <property type="term" value="P:ATP synthesis coupled electron transport"/>
    <property type="evidence" value="ECO:0007669"/>
    <property type="project" value="InterPro"/>
</dbReference>
<feature type="transmembrane region" description="Helical" evidence="17">
    <location>
        <begin position="55"/>
        <end position="74"/>
    </location>
</feature>
<evidence type="ECO:0000256" key="4">
    <source>
        <dbReference type="ARBA" id="ARBA00012944"/>
    </source>
</evidence>
<evidence type="ECO:0000256" key="15">
    <source>
        <dbReference type="ARBA" id="ARBA00023136"/>
    </source>
</evidence>
<feature type="transmembrane region" description="Helical" evidence="17">
    <location>
        <begin position="109"/>
        <end position="129"/>
    </location>
</feature>
<evidence type="ECO:0000256" key="10">
    <source>
        <dbReference type="ARBA" id="ARBA00022982"/>
    </source>
</evidence>
<evidence type="ECO:0000256" key="16">
    <source>
        <dbReference type="ARBA" id="ARBA00049551"/>
    </source>
</evidence>
<evidence type="ECO:0000256" key="1">
    <source>
        <dbReference type="ARBA" id="ARBA00003257"/>
    </source>
</evidence>
<dbReference type="EC" id="7.1.1.2" evidence="4 17"/>
<comment type="subcellular location">
    <subcellularLocation>
        <location evidence="2 17">Mitochondrion membrane</location>
        <topology evidence="2 17">Multi-pass membrane protein</topology>
    </subcellularLocation>
</comment>
<evidence type="ECO:0000259" key="19">
    <source>
        <dbReference type="Pfam" id="PF01059"/>
    </source>
</evidence>
<keyword evidence="20" id="KW-0560">Oxidoreductase</keyword>
<evidence type="ECO:0000256" key="6">
    <source>
        <dbReference type="ARBA" id="ARBA00022448"/>
    </source>
</evidence>
<dbReference type="GO" id="GO:0015990">
    <property type="term" value="P:electron transport coupled proton transport"/>
    <property type="evidence" value="ECO:0007669"/>
    <property type="project" value="TreeGrafter"/>
</dbReference>
<sequence length="444" mass="50324">MLKILLATMFMTPLLSSSNSWIFSMLTIMLFTLFCFNLSTQNNPLDCSYSLMTDVLSNTLILLTLWIIFLMFLSSMKYNLNKHKKEFNFVLIILMFTLTLTFSTMNLMMFYLAFESTLIPTLILIMGWGNNPERTQAGAYFMMYTLMASLPLLLAIMLIYKNSFTLWMPFLCNQSTQLLYMYIALILAFLVKTPMFLTHLWLPKAHVEAPISGSMILAGVLLKLGSYGLMRILSMVENINNNLNHIWISIMLMGSIITSLICLRQTDLKALIAYSSVVHMGTATSAILTMNYWGLSGGLALLIAHGLASSGLFCLSNINYERSNSRSILINKGILLTMPNLSLWWFLLSVTNMSGPPSINLFSEIKIISSLASWDMSSMLPLALIAFLSGVYTLFIFSNTQHGKPLMSHSVFMMGKSQEYLLMFLHWMPINIIIMKPEIISLWF</sequence>
<keyword evidence="8 17" id="KW-0812">Transmembrane</keyword>
<evidence type="ECO:0000256" key="11">
    <source>
        <dbReference type="ARBA" id="ARBA00022989"/>
    </source>
</evidence>
<feature type="transmembrane region" description="Helical" evidence="17">
    <location>
        <begin position="270"/>
        <end position="293"/>
    </location>
</feature>
<feature type="transmembrane region" description="Helical" evidence="17">
    <location>
        <begin position="180"/>
        <end position="202"/>
    </location>
</feature>
<evidence type="ECO:0000256" key="2">
    <source>
        <dbReference type="ARBA" id="ARBA00004225"/>
    </source>
</evidence>
<keyword evidence="14 17" id="KW-0496">Mitochondrion</keyword>
<comment type="function">
    <text evidence="17">Core subunit of the mitochondrial membrane respiratory chain NADH dehydrogenase (Complex I) which catalyzes electron transfer from NADH through the respiratory chain, using ubiquinone as an electron acceptor. Essential for the catalytic activity and assembly of complex I.</text>
</comment>
<feature type="domain" description="NADH:ubiquinone oxidoreductase chain 4 N-terminal" evidence="19">
    <location>
        <begin position="1"/>
        <end position="101"/>
    </location>
</feature>
<feature type="transmembrane region" description="Helical" evidence="17">
    <location>
        <begin position="21"/>
        <end position="40"/>
    </location>
</feature>
<evidence type="ECO:0000256" key="7">
    <source>
        <dbReference type="ARBA" id="ARBA00022660"/>
    </source>
</evidence>
<dbReference type="InterPro" id="IPR003918">
    <property type="entry name" value="NADH_UbQ_OxRdtase"/>
</dbReference>
<keyword evidence="9" id="KW-1278">Translocase</keyword>